<reference evidence="2" key="1">
    <citation type="submission" date="2023-07" db="EMBL/GenBank/DDBJ databases">
        <title>Identification and characterization of horizontal gene transfer across gut microbiota members of farm animals based on homology search.</title>
        <authorList>
            <person name="Schwarzerova J."/>
            <person name="Nykrynova M."/>
            <person name="Jureckova K."/>
            <person name="Cejkova D."/>
            <person name="Rychlik I."/>
        </authorList>
    </citation>
    <scope>NUCLEOTIDE SEQUENCE [LARGE SCALE GENOMIC DNA]</scope>
    <source>
        <strain evidence="2">109_WCHN</strain>
    </source>
</reference>
<evidence type="ECO:0000313" key="1">
    <source>
        <dbReference type="EMBL" id="MDM8324664.1"/>
    </source>
</evidence>
<accession>A0ABT7VEC7</accession>
<gene>
    <name evidence="1" type="ORF">QUW60_05400</name>
</gene>
<dbReference type="EMBL" id="JAUDEN010000006">
    <property type="protein sequence ID" value="MDM8324664.1"/>
    <property type="molecule type" value="Genomic_DNA"/>
</dbReference>
<name>A0ABT7VEC7_9BACE</name>
<comment type="caution">
    <text evidence="1">The sequence shown here is derived from an EMBL/GenBank/DDBJ whole genome shotgun (WGS) entry which is preliminary data.</text>
</comment>
<organism evidence="1 2">
    <name type="scientific">Bacteroides gallinaceum</name>
    <dbReference type="NCBI Taxonomy" id="1462571"/>
    <lineage>
        <taxon>Bacteria</taxon>
        <taxon>Pseudomonadati</taxon>
        <taxon>Bacteroidota</taxon>
        <taxon>Bacteroidia</taxon>
        <taxon>Bacteroidales</taxon>
        <taxon>Bacteroidaceae</taxon>
        <taxon>Bacteroides</taxon>
    </lineage>
</organism>
<evidence type="ECO:0000313" key="2">
    <source>
        <dbReference type="Proteomes" id="UP001169458"/>
    </source>
</evidence>
<dbReference type="RefSeq" id="WP_289558958.1">
    <property type="nucleotide sequence ID" value="NZ_JAUDEN010000006.1"/>
</dbReference>
<proteinExistence type="predicted"/>
<sequence>MMLLLLLPLLLSGCVDEIPVSREVPYGGDGKGLSVEEAKTFFESYVSGKASRSVEPEEHDNGFYIRRLMLPVGEFVPGWEEGLSTDAPSLYSVDVPCVLTSASVCCVWTRAAGRFIRRSAGTSWWS</sequence>
<protein>
    <submittedName>
        <fullName evidence="1">Uncharacterized protein</fullName>
    </submittedName>
</protein>
<keyword evidence="2" id="KW-1185">Reference proteome</keyword>
<dbReference type="Proteomes" id="UP001169458">
    <property type="component" value="Unassembled WGS sequence"/>
</dbReference>